<proteinExistence type="inferred from homology"/>
<comment type="caution">
    <text evidence="3">The sequence shown here is derived from an EMBL/GenBank/DDBJ whole genome shotgun (WGS) entry which is preliminary data.</text>
</comment>
<dbReference type="PANTHER" id="PTHR43709:SF2">
    <property type="entry name" value="DUF453 DOMAIN PROTEIN (AFU_ORTHOLOGUE AFUA_6G00360)"/>
    <property type="match status" value="1"/>
</dbReference>
<dbReference type="GeneID" id="40726082"/>
<accession>A0A4U7KU61</accession>
<dbReference type="EMBL" id="SRRM01000011">
    <property type="protein sequence ID" value="TKY88091.1"/>
    <property type="molecule type" value="Genomic_DNA"/>
</dbReference>
<evidence type="ECO:0000256" key="2">
    <source>
        <dbReference type="ARBA" id="ARBA00023235"/>
    </source>
</evidence>
<dbReference type="RefSeq" id="XP_029740076.1">
    <property type="nucleotide sequence ID" value="XM_029883785.1"/>
</dbReference>
<keyword evidence="2" id="KW-0413">Isomerase</keyword>
<dbReference type="InterPro" id="IPR007400">
    <property type="entry name" value="PrpF-like"/>
</dbReference>
<name>A0A4U7KU61_9BASI</name>
<protein>
    <recommendedName>
        <fullName evidence="5">PrpF protein</fullName>
    </recommendedName>
</protein>
<evidence type="ECO:0008006" key="5">
    <source>
        <dbReference type="Google" id="ProtNLM"/>
    </source>
</evidence>
<evidence type="ECO:0000313" key="3">
    <source>
        <dbReference type="EMBL" id="TKY88091.1"/>
    </source>
</evidence>
<evidence type="ECO:0000256" key="1">
    <source>
        <dbReference type="ARBA" id="ARBA00007673"/>
    </source>
</evidence>
<dbReference type="Proteomes" id="UP000306050">
    <property type="component" value="Chromosome SGRAM_19"/>
</dbReference>
<dbReference type="PANTHER" id="PTHR43709">
    <property type="entry name" value="ACONITATE ISOMERASE-RELATED"/>
    <property type="match status" value="1"/>
</dbReference>
<dbReference type="SUPFAM" id="SSF54506">
    <property type="entry name" value="Diaminopimelate epimerase-like"/>
    <property type="match status" value="2"/>
</dbReference>
<dbReference type="Gene3D" id="3.10.310.10">
    <property type="entry name" value="Diaminopimelate Epimerase, Chain A, domain 1"/>
    <property type="match status" value="2"/>
</dbReference>
<evidence type="ECO:0000313" key="4">
    <source>
        <dbReference type="Proteomes" id="UP000306050"/>
    </source>
</evidence>
<sequence length="461" mass="49386">MLQAIDTFVYRAGTSRGLYFLASDLPYEQSARDAVLLSIMGSGHPLQIDGMGGGNSLTSKVALVSPSTHGTAFDVDYLFCQVGVTERIVDTAPNCGNMMTGVAAFAIERGLVKPHPSDTTCLVRIFNLNSKQASELIIPVQKGRVHYDDVDEMGLQRPCARVGLRFLDTIGACTGKLLPTGNPTDWIEGLEVSIIDSAVPVVFIRQADVGITGRELPTTLNANSELLGRLERVRLEAGRLMGLGDVSSSVVPKISLIGPGTEVTTFTARYFTPKACHNAHAVTGAICTAGAAYIPGTVVSDIYSSRTPSLASSPSMTTASSTPQRRISIEHPSGILEVGLAAAAEEAQAQLNIAFVERSVALIAHARVFYVTPDRRLSRETPITSPDMTVNRQDFFGQNYRPVRRQSGQATDPSGFDLFELNTKSLDPRSTALDDIASSYEVAQLTCGERPHDSSPTPLVL</sequence>
<dbReference type="OrthoDB" id="10267539at2759"/>
<comment type="similarity">
    <text evidence="1">Belongs to the PrpF family.</text>
</comment>
<dbReference type="AlphaFoldDB" id="A0A4U7KU61"/>
<dbReference type="GO" id="GO:0016853">
    <property type="term" value="F:isomerase activity"/>
    <property type="evidence" value="ECO:0007669"/>
    <property type="project" value="UniProtKB-KW"/>
</dbReference>
<keyword evidence="4" id="KW-1185">Reference proteome</keyword>
<dbReference type="KEGG" id="sgra:EX895_003187"/>
<dbReference type="Pfam" id="PF04303">
    <property type="entry name" value="PrpF"/>
    <property type="match status" value="1"/>
</dbReference>
<gene>
    <name evidence="3" type="ORF">EX895_003187</name>
</gene>
<reference evidence="3 4" key="1">
    <citation type="submission" date="2019-05" db="EMBL/GenBank/DDBJ databases">
        <title>Sporisorium graminicola CBS 10092 draft sequencing and annotation.</title>
        <authorList>
            <person name="Solano-Gonzalez S."/>
            <person name="Caddick M.X."/>
            <person name="Darby A."/>
        </authorList>
    </citation>
    <scope>NUCLEOTIDE SEQUENCE [LARGE SCALE GENOMIC DNA]</scope>
    <source>
        <strain evidence="3 4">CBS 10092</strain>
    </source>
</reference>
<organism evidence="3 4">
    <name type="scientific">Sporisorium graminicola</name>
    <dbReference type="NCBI Taxonomy" id="280036"/>
    <lineage>
        <taxon>Eukaryota</taxon>
        <taxon>Fungi</taxon>
        <taxon>Dikarya</taxon>
        <taxon>Basidiomycota</taxon>
        <taxon>Ustilaginomycotina</taxon>
        <taxon>Ustilaginomycetes</taxon>
        <taxon>Ustilaginales</taxon>
        <taxon>Ustilaginaceae</taxon>
        <taxon>Sporisorium</taxon>
    </lineage>
</organism>